<reference evidence="1" key="2">
    <citation type="journal article" date="2014" name="Fungal Genet. Biol.">
        <title>Comparative analysis of mitochondrial genomes from closely related Rhynchosporium species reveals extensive intron invasion.</title>
        <authorList>
            <person name="Torriani S.F."/>
            <person name="Penselin D."/>
            <person name="Knogge W."/>
            <person name="Felder M."/>
            <person name="Taudien S."/>
            <person name="Platzer M."/>
            <person name="McDonald B.A."/>
            <person name="Brunner P.C."/>
        </authorList>
    </citation>
    <scope>NUCLEOTIDE SEQUENCE</scope>
</reference>
<evidence type="ECO:0000313" key="1">
    <source>
        <dbReference type="EMBL" id="AHC02359.1"/>
    </source>
</evidence>
<dbReference type="RefSeq" id="YP_008965383.1">
    <property type="nucleotide sequence ID" value="NC_023126.1"/>
</dbReference>
<protein>
    <submittedName>
        <fullName evidence="1">Uncharacterized protein</fullName>
    </submittedName>
</protein>
<dbReference type="AlphaFoldDB" id="V5W5M3"/>
<reference evidence="1" key="1">
    <citation type="submission" date="2013-09" db="EMBL/GenBank/DDBJ databases">
        <authorList>
            <person name="Torriani S.F.F."/>
            <person name="Penselin D."/>
            <person name="Knogge W."/>
            <person name="Felder M."/>
            <person name="Taudien S."/>
            <person name="Platzer M."/>
            <person name="McDonald B.A."/>
            <person name="Brunner P.C."/>
        </authorList>
    </citation>
    <scope>NUCLEOTIDE SEQUENCE</scope>
</reference>
<accession>V5W5M3</accession>
<dbReference type="EMBL" id="KF650573">
    <property type="protein sequence ID" value="AHC02359.1"/>
    <property type="molecule type" value="Genomic_DNA"/>
</dbReference>
<keyword evidence="1" id="KW-0496">Mitochondrion</keyword>
<name>V5W5M3_9HELO</name>
<geneLocation type="mitochondrion" evidence="1"/>
<sequence length="251" mass="29269">MVPSIRISTTASLSIPSNTEENYLGKALFVVGENNIVTYIPVNIQGVLINLLDKINEKNHLIRNKHKDIRTSFDMSCKFYHIKSRIDYILVIRILKDNQVEKIKYSLSGVLLSSVVDTTDGNKVSRFRGSETLHIVDNIAMDKSNKITFKPIESYKVKSRTWWANPNIGVIDLETYLEDDNIHKLYALGFRTNLNENPVVYYIDKKFNRNVLVLNMIDELLRPKYKNITFYSHKKRGRLWCCIYTKDFIRL</sequence>
<organism evidence="1">
    <name type="scientific">Rhynchosporium graminicola</name>
    <dbReference type="NCBI Taxonomy" id="2792576"/>
    <lineage>
        <taxon>Eukaryota</taxon>
        <taxon>Fungi</taxon>
        <taxon>Dikarya</taxon>
        <taxon>Ascomycota</taxon>
        <taxon>Pezizomycotina</taxon>
        <taxon>Leotiomycetes</taxon>
        <taxon>Helotiales</taxon>
        <taxon>Ploettnerulaceae</taxon>
        <taxon>Rhynchosporium</taxon>
    </lineage>
</organism>
<proteinExistence type="predicted"/>